<dbReference type="PANTHER" id="PTHR43394">
    <property type="entry name" value="ATP-DEPENDENT PERMEASE MDL1, MITOCHONDRIAL"/>
    <property type="match status" value="1"/>
</dbReference>
<keyword evidence="5 7" id="KW-1133">Transmembrane helix</keyword>
<dbReference type="Gene3D" id="1.20.1560.10">
    <property type="entry name" value="ABC transporter type 1, transmembrane domain"/>
    <property type="match status" value="1"/>
</dbReference>
<proteinExistence type="predicted"/>
<dbReference type="InterPro" id="IPR011527">
    <property type="entry name" value="ABC1_TM_dom"/>
</dbReference>
<evidence type="ECO:0000313" key="10">
    <source>
        <dbReference type="EMBL" id="MFB2933769.1"/>
    </source>
</evidence>
<feature type="domain" description="ABC transmembrane type-1" evidence="9">
    <location>
        <begin position="41"/>
        <end position="323"/>
    </location>
</feature>
<dbReference type="InterPro" id="IPR017871">
    <property type="entry name" value="ABC_transporter-like_CS"/>
</dbReference>
<accession>A0ABV4Y4P8</accession>
<feature type="transmembrane region" description="Helical" evidence="7">
    <location>
        <begin position="182"/>
        <end position="201"/>
    </location>
</feature>
<keyword evidence="3" id="KW-0547">Nucleotide-binding</keyword>
<feature type="transmembrane region" description="Helical" evidence="7">
    <location>
        <begin position="40"/>
        <end position="61"/>
    </location>
</feature>
<evidence type="ECO:0000256" key="2">
    <source>
        <dbReference type="ARBA" id="ARBA00022692"/>
    </source>
</evidence>
<feature type="domain" description="ABC transporter" evidence="8">
    <location>
        <begin position="357"/>
        <end position="591"/>
    </location>
</feature>
<dbReference type="PANTHER" id="PTHR43394:SF1">
    <property type="entry name" value="ATP-BINDING CASSETTE SUB-FAMILY B MEMBER 10, MITOCHONDRIAL"/>
    <property type="match status" value="1"/>
</dbReference>
<dbReference type="InterPro" id="IPR039421">
    <property type="entry name" value="Type_1_exporter"/>
</dbReference>
<dbReference type="PROSITE" id="PS00211">
    <property type="entry name" value="ABC_TRANSPORTER_1"/>
    <property type="match status" value="1"/>
</dbReference>
<keyword evidence="2 7" id="KW-0812">Transmembrane</keyword>
<evidence type="ECO:0000256" key="1">
    <source>
        <dbReference type="ARBA" id="ARBA00004651"/>
    </source>
</evidence>
<comment type="caution">
    <text evidence="10">The sequence shown here is derived from an EMBL/GenBank/DDBJ whole genome shotgun (WGS) entry which is preliminary data.</text>
</comment>
<dbReference type="PROSITE" id="PS50929">
    <property type="entry name" value="ABC_TM1F"/>
    <property type="match status" value="1"/>
</dbReference>
<dbReference type="SMART" id="SM00382">
    <property type="entry name" value="AAA"/>
    <property type="match status" value="1"/>
</dbReference>
<sequence>MTKPFLHRKFRSKAGEPPQEFAGQVFVRLLGYVTRYTGQILLVVFLLLIGTALNLLIPYFLGEGLNNLSSSPNLRVLFSIVALMAIAAIGSWVGLFLQGLILAKVLQRALYNLRRDLFEHIQTLSINFFDRQPIGQLMSRVTDDTEVIALFFRSGLNLLLSESIKLVFIVIAMFWLNWKLAVTALVISPLVMGFLGFISRVSGPIFDNLQQQIGELNGLMEETVSGEKVVIAYGQQQEAIDNFQEISLAAMEAGIKARFLALLSRPVTLVLTNLDVALVALIGGLLVLNNQADVGIVATFLQYTRQFAIPITNIANTLDSLLAAISSAERVFAILDEKPAIVDKPNAFSMPPIQGQVVFKDVDFSYVQGRQILKQNNFTALPGQKIGLCGPTGAGKSTIINLITRYYDIDKGDISIDGHSIYDVQIESLRQQIGIVLQEPFLFSDTVMNNLRYAKLDATDEECITAAKQANAHEFILRLPNGYDTLLTERGSNLSQGQRQLLTIARMMVANPRLIILDEATSNVDTRTEEKIQQALNRLMQGRTSFVIAHRLSTIRDADRILVIKAGEIIESGTHEELMAKHEFYYDLYMSQFKGKVSAIV</sequence>
<dbReference type="InterPro" id="IPR003593">
    <property type="entry name" value="AAA+_ATPase"/>
</dbReference>
<evidence type="ECO:0000256" key="6">
    <source>
        <dbReference type="ARBA" id="ARBA00023136"/>
    </source>
</evidence>
<evidence type="ECO:0000256" key="4">
    <source>
        <dbReference type="ARBA" id="ARBA00022840"/>
    </source>
</evidence>
<dbReference type="CDD" id="cd18547">
    <property type="entry name" value="ABC_6TM_Tm288_like"/>
    <property type="match status" value="1"/>
</dbReference>
<comment type="subcellular location">
    <subcellularLocation>
        <location evidence="1">Cell membrane</location>
        <topology evidence="1">Multi-pass membrane protein</topology>
    </subcellularLocation>
</comment>
<evidence type="ECO:0000256" key="7">
    <source>
        <dbReference type="SAM" id="Phobius"/>
    </source>
</evidence>
<name>A0ABV4Y4P8_9CYAN</name>
<keyword evidence="11" id="KW-1185">Reference proteome</keyword>
<keyword evidence="4 10" id="KW-0067">ATP-binding</keyword>
<keyword evidence="6 7" id="KW-0472">Membrane</keyword>
<dbReference type="PROSITE" id="PS50893">
    <property type="entry name" value="ABC_TRANSPORTER_2"/>
    <property type="match status" value="1"/>
</dbReference>
<gene>
    <name evidence="10" type="ORF">ACE1B6_00670</name>
</gene>
<dbReference type="RefSeq" id="WP_413255304.1">
    <property type="nucleotide sequence ID" value="NZ_JBHFNS010000013.1"/>
</dbReference>
<dbReference type="SUPFAM" id="SSF90123">
    <property type="entry name" value="ABC transporter transmembrane region"/>
    <property type="match status" value="1"/>
</dbReference>
<dbReference type="SUPFAM" id="SSF52540">
    <property type="entry name" value="P-loop containing nucleoside triphosphate hydrolases"/>
    <property type="match status" value="1"/>
</dbReference>
<dbReference type="InterPro" id="IPR036640">
    <property type="entry name" value="ABC1_TM_sf"/>
</dbReference>
<feature type="transmembrane region" description="Helical" evidence="7">
    <location>
        <begin position="76"/>
        <end position="106"/>
    </location>
</feature>
<reference evidence="10 11" key="1">
    <citation type="submission" date="2024-09" db="EMBL/GenBank/DDBJ databases">
        <title>Floridaenema gen nov. (Aerosakkonemataceae, Aerosakkonematales ord. nov., Cyanobacteria) from benthic tropical and subtropical fresh waters, with the description of four new species.</title>
        <authorList>
            <person name="Moretto J.A."/>
            <person name="Berthold D.E."/>
            <person name="Lefler F.W."/>
            <person name="Huang I.-S."/>
            <person name="Laughinghouse H. IV."/>
        </authorList>
    </citation>
    <scope>NUCLEOTIDE SEQUENCE [LARGE SCALE GENOMIC DNA]</scope>
    <source>
        <strain evidence="10 11">BLCC-F154</strain>
    </source>
</reference>
<feature type="transmembrane region" description="Helical" evidence="7">
    <location>
        <begin position="156"/>
        <end position="176"/>
    </location>
</feature>
<dbReference type="GO" id="GO:0005524">
    <property type="term" value="F:ATP binding"/>
    <property type="evidence" value="ECO:0007669"/>
    <property type="project" value="UniProtKB-KW"/>
</dbReference>
<evidence type="ECO:0000313" key="11">
    <source>
        <dbReference type="Proteomes" id="UP001576776"/>
    </source>
</evidence>
<dbReference type="CDD" id="cd03254">
    <property type="entry name" value="ABCC_Glucan_exporter_like"/>
    <property type="match status" value="1"/>
</dbReference>
<dbReference type="Pfam" id="PF00664">
    <property type="entry name" value="ABC_membrane"/>
    <property type="match status" value="1"/>
</dbReference>
<feature type="transmembrane region" description="Helical" evidence="7">
    <location>
        <begin position="267"/>
        <end position="288"/>
    </location>
</feature>
<evidence type="ECO:0000256" key="3">
    <source>
        <dbReference type="ARBA" id="ARBA00022741"/>
    </source>
</evidence>
<dbReference type="EMBL" id="JBHFNS010000013">
    <property type="protein sequence ID" value="MFB2933769.1"/>
    <property type="molecule type" value="Genomic_DNA"/>
</dbReference>
<dbReference type="Gene3D" id="3.40.50.300">
    <property type="entry name" value="P-loop containing nucleotide triphosphate hydrolases"/>
    <property type="match status" value="1"/>
</dbReference>
<evidence type="ECO:0000259" key="9">
    <source>
        <dbReference type="PROSITE" id="PS50929"/>
    </source>
</evidence>
<dbReference type="InterPro" id="IPR003439">
    <property type="entry name" value="ABC_transporter-like_ATP-bd"/>
</dbReference>
<dbReference type="Proteomes" id="UP001576776">
    <property type="component" value="Unassembled WGS sequence"/>
</dbReference>
<evidence type="ECO:0000259" key="8">
    <source>
        <dbReference type="PROSITE" id="PS50893"/>
    </source>
</evidence>
<protein>
    <submittedName>
        <fullName evidence="10">ABC transporter ATP-binding protein</fullName>
    </submittedName>
</protein>
<dbReference type="Pfam" id="PF00005">
    <property type="entry name" value="ABC_tran"/>
    <property type="match status" value="1"/>
</dbReference>
<dbReference type="InterPro" id="IPR027417">
    <property type="entry name" value="P-loop_NTPase"/>
</dbReference>
<evidence type="ECO:0000256" key="5">
    <source>
        <dbReference type="ARBA" id="ARBA00022989"/>
    </source>
</evidence>
<organism evidence="10 11">
    <name type="scientific">Floridaenema fluviatile BLCC-F154</name>
    <dbReference type="NCBI Taxonomy" id="3153640"/>
    <lineage>
        <taxon>Bacteria</taxon>
        <taxon>Bacillati</taxon>
        <taxon>Cyanobacteriota</taxon>
        <taxon>Cyanophyceae</taxon>
        <taxon>Oscillatoriophycideae</taxon>
        <taxon>Aerosakkonematales</taxon>
        <taxon>Aerosakkonemataceae</taxon>
        <taxon>Floridanema</taxon>
        <taxon>Floridanema fluviatile</taxon>
    </lineage>
</organism>